<dbReference type="PANTHER" id="PTHR43464:SF19">
    <property type="entry name" value="UBIQUINONE BIOSYNTHESIS O-METHYLTRANSFERASE, MITOCHONDRIAL"/>
    <property type="match status" value="1"/>
</dbReference>
<keyword evidence="6" id="KW-1185">Reference proteome</keyword>
<proteinExistence type="predicted"/>
<evidence type="ECO:0000313" key="6">
    <source>
        <dbReference type="Proteomes" id="UP001596058"/>
    </source>
</evidence>
<dbReference type="EC" id="2.1.1.-" evidence="5"/>
<evidence type="ECO:0000313" key="5">
    <source>
        <dbReference type="EMBL" id="MFC5834542.1"/>
    </source>
</evidence>
<sequence>MSAWYADFFTELPNAFWRAAVPAQSAADEIDFILRMSGLRPGSRVLDVPCGSGRHTLELAGRGFAVTGLDVSAEAVQHARDAAAHQRLHVDVRVGDMRELPAGVRADAAICMGNAFGYLEHGGTQKFLADLAGLVVPGGMLVLDYGFVAESMLPQVTLEEEPMTFGGVEAVSVNEYDAVNSRWLTSFTFRRGGQEHRGTSVQHVYTAAEVARLVTAAGFAEVGLYGDTDGTPFRLGSPRLLLTARAGGLGRESRSGK</sequence>
<reference evidence="6" key="1">
    <citation type="journal article" date="2019" name="Int. J. Syst. Evol. Microbiol.">
        <title>The Global Catalogue of Microorganisms (GCM) 10K type strain sequencing project: providing services to taxonomists for standard genome sequencing and annotation.</title>
        <authorList>
            <consortium name="The Broad Institute Genomics Platform"/>
            <consortium name="The Broad Institute Genome Sequencing Center for Infectious Disease"/>
            <person name="Wu L."/>
            <person name="Ma J."/>
        </authorList>
    </citation>
    <scope>NUCLEOTIDE SEQUENCE [LARGE SCALE GENOMIC DNA]</scope>
    <source>
        <strain evidence="6">CCUG 53903</strain>
    </source>
</reference>
<name>A0ABW1D9R2_9ACTN</name>
<dbReference type="EMBL" id="JBHSPA010000112">
    <property type="protein sequence ID" value="MFC5834542.1"/>
    <property type="molecule type" value="Genomic_DNA"/>
</dbReference>
<organism evidence="5 6">
    <name type="scientific">Nonomuraea insulae</name>
    <dbReference type="NCBI Taxonomy" id="1616787"/>
    <lineage>
        <taxon>Bacteria</taxon>
        <taxon>Bacillati</taxon>
        <taxon>Actinomycetota</taxon>
        <taxon>Actinomycetes</taxon>
        <taxon>Streptosporangiales</taxon>
        <taxon>Streptosporangiaceae</taxon>
        <taxon>Nonomuraea</taxon>
    </lineage>
</organism>
<keyword evidence="1 5" id="KW-0489">Methyltransferase</keyword>
<dbReference type="RefSeq" id="WP_379523954.1">
    <property type="nucleotide sequence ID" value="NZ_JBHSPA010000112.1"/>
</dbReference>
<dbReference type="CDD" id="cd02440">
    <property type="entry name" value="AdoMet_MTases"/>
    <property type="match status" value="1"/>
</dbReference>
<evidence type="ECO:0000256" key="1">
    <source>
        <dbReference type="ARBA" id="ARBA00022603"/>
    </source>
</evidence>
<evidence type="ECO:0000256" key="3">
    <source>
        <dbReference type="ARBA" id="ARBA00022691"/>
    </source>
</evidence>
<dbReference type="Gene3D" id="2.20.25.110">
    <property type="entry name" value="S-adenosyl-L-methionine-dependent methyltransferases"/>
    <property type="match status" value="1"/>
</dbReference>
<evidence type="ECO:0000259" key="4">
    <source>
        <dbReference type="Pfam" id="PF13649"/>
    </source>
</evidence>
<dbReference type="GO" id="GO:0032259">
    <property type="term" value="P:methylation"/>
    <property type="evidence" value="ECO:0007669"/>
    <property type="project" value="UniProtKB-KW"/>
</dbReference>
<dbReference type="Proteomes" id="UP001596058">
    <property type="component" value="Unassembled WGS sequence"/>
</dbReference>
<keyword evidence="3" id="KW-0949">S-adenosyl-L-methionine</keyword>
<dbReference type="Pfam" id="PF13649">
    <property type="entry name" value="Methyltransf_25"/>
    <property type="match status" value="1"/>
</dbReference>
<dbReference type="SUPFAM" id="SSF53335">
    <property type="entry name" value="S-adenosyl-L-methionine-dependent methyltransferases"/>
    <property type="match status" value="1"/>
</dbReference>
<keyword evidence="2 5" id="KW-0808">Transferase</keyword>
<gene>
    <name evidence="5" type="ORF">ACFPZ3_62775</name>
</gene>
<dbReference type="InterPro" id="IPR041698">
    <property type="entry name" value="Methyltransf_25"/>
</dbReference>
<evidence type="ECO:0000256" key="2">
    <source>
        <dbReference type="ARBA" id="ARBA00022679"/>
    </source>
</evidence>
<dbReference type="PANTHER" id="PTHR43464">
    <property type="entry name" value="METHYLTRANSFERASE"/>
    <property type="match status" value="1"/>
</dbReference>
<dbReference type="GO" id="GO:0008168">
    <property type="term" value="F:methyltransferase activity"/>
    <property type="evidence" value="ECO:0007669"/>
    <property type="project" value="UniProtKB-KW"/>
</dbReference>
<dbReference type="Gene3D" id="3.40.50.150">
    <property type="entry name" value="Vaccinia Virus protein VP39"/>
    <property type="match status" value="1"/>
</dbReference>
<protein>
    <submittedName>
        <fullName evidence="5">SAM-dependent methyltransferase</fullName>
        <ecNumber evidence="5">2.1.1.-</ecNumber>
    </submittedName>
</protein>
<dbReference type="InterPro" id="IPR029063">
    <property type="entry name" value="SAM-dependent_MTases_sf"/>
</dbReference>
<feature type="domain" description="Methyltransferase" evidence="4">
    <location>
        <begin position="45"/>
        <end position="139"/>
    </location>
</feature>
<comment type="caution">
    <text evidence="5">The sequence shown here is derived from an EMBL/GenBank/DDBJ whole genome shotgun (WGS) entry which is preliminary data.</text>
</comment>
<accession>A0ABW1D9R2</accession>